<proteinExistence type="predicted"/>
<feature type="transmembrane region" description="Helical" evidence="1">
    <location>
        <begin position="14"/>
        <end position="37"/>
    </location>
</feature>
<dbReference type="RefSeq" id="WP_256310118.1">
    <property type="nucleotide sequence ID" value="NZ_JANGAC010000001.1"/>
</dbReference>
<protein>
    <recommendedName>
        <fullName evidence="4">PilX N-terminal</fullName>
    </recommendedName>
</protein>
<gene>
    <name evidence="2" type="ORF">NE686_00775</name>
</gene>
<accession>A0ABT1S6A5</accession>
<dbReference type="Proteomes" id="UP001524478">
    <property type="component" value="Unassembled WGS sequence"/>
</dbReference>
<dbReference type="EMBL" id="JANGAC010000001">
    <property type="protein sequence ID" value="MCQ4921602.1"/>
    <property type="molecule type" value="Genomic_DNA"/>
</dbReference>
<evidence type="ECO:0000313" key="2">
    <source>
        <dbReference type="EMBL" id="MCQ4921602.1"/>
    </source>
</evidence>
<sequence length="151" mass="17066">MNYINKNLKRVKGFVLPVVLMIMVVLSILFISIITIAQSNTKQVTTQEDNLRAYYLARSGIDIAYAALMEEKDGDLKIYKFLKDTKDTLTHKKLALPNEINPVGYVDIEISKEDDEIKIHAAAKTAKGSGTSSLSLYIDKNNLSRTRWIKE</sequence>
<reference evidence="2 3" key="1">
    <citation type="submission" date="2022-06" db="EMBL/GenBank/DDBJ databases">
        <title>Isolation of gut microbiota from human fecal samples.</title>
        <authorList>
            <person name="Pamer E.G."/>
            <person name="Barat B."/>
            <person name="Waligurski E."/>
            <person name="Medina S."/>
            <person name="Paddock L."/>
            <person name="Mostad J."/>
        </authorList>
    </citation>
    <scope>NUCLEOTIDE SEQUENCE [LARGE SCALE GENOMIC DNA]</scope>
    <source>
        <strain evidence="2 3">DFI.7.95</strain>
    </source>
</reference>
<evidence type="ECO:0000256" key="1">
    <source>
        <dbReference type="SAM" id="Phobius"/>
    </source>
</evidence>
<evidence type="ECO:0000313" key="3">
    <source>
        <dbReference type="Proteomes" id="UP001524478"/>
    </source>
</evidence>
<name>A0ABT1S6A5_9FIRM</name>
<keyword evidence="1" id="KW-0812">Transmembrane</keyword>
<evidence type="ECO:0008006" key="4">
    <source>
        <dbReference type="Google" id="ProtNLM"/>
    </source>
</evidence>
<keyword evidence="1" id="KW-1133">Transmembrane helix</keyword>
<organism evidence="2 3">
    <name type="scientific">Tissierella carlieri</name>
    <dbReference type="NCBI Taxonomy" id="689904"/>
    <lineage>
        <taxon>Bacteria</taxon>
        <taxon>Bacillati</taxon>
        <taxon>Bacillota</taxon>
        <taxon>Tissierellia</taxon>
        <taxon>Tissierellales</taxon>
        <taxon>Tissierellaceae</taxon>
        <taxon>Tissierella</taxon>
    </lineage>
</organism>
<comment type="caution">
    <text evidence="2">The sequence shown here is derived from an EMBL/GenBank/DDBJ whole genome shotgun (WGS) entry which is preliminary data.</text>
</comment>
<keyword evidence="1" id="KW-0472">Membrane</keyword>
<keyword evidence="3" id="KW-1185">Reference proteome</keyword>